<sequence>MKKVFNRLLPYLFVAGLFLFIVGFSQTDTLTEKEEQEIQIELLKVKVQQSQD</sequence>
<reference evidence="1 2" key="1">
    <citation type="submission" date="2020-08" db="EMBL/GenBank/DDBJ databases">
        <title>A Genomic Blueprint of the Chicken Gut Microbiome.</title>
        <authorList>
            <person name="Gilroy R."/>
            <person name="Ravi A."/>
            <person name="Getino M."/>
            <person name="Pursley I."/>
            <person name="Horton D.L."/>
            <person name="Alikhan N.-F."/>
            <person name="Baker D."/>
            <person name="Gharbi K."/>
            <person name="Hall N."/>
            <person name="Watson M."/>
            <person name="Adriaenssens E.M."/>
            <person name="Foster-Nyarko E."/>
            <person name="Jarju S."/>
            <person name="Secka A."/>
            <person name="Antonio M."/>
            <person name="Oren A."/>
            <person name="Chaudhuri R."/>
            <person name="La Ragione R.M."/>
            <person name="Hildebrand F."/>
            <person name="Pallen M.J."/>
        </authorList>
    </citation>
    <scope>NUCLEOTIDE SEQUENCE [LARGE SCALE GENOMIC DNA]</scope>
    <source>
        <strain evidence="1 2">Sa5YUA1</strain>
    </source>
</reference>
<evidence type="ECO:0000313" key="1">
    <source>
        <dbReference type="EMBL" id="MBD7937216.1"/>
    </source>
</evidence>
<dbReference type="Proteomes" id="UP000657931">
    <property type="component" value="Unassembled WGS sequence"/>
</dbReference>
<comment type="caution">
    <text evidence="1">The sequence shown here is derived from an EMBL/GenBank/DDBJ whole genome shotgun (WGS) entry which is preliminary data.</text>
</comment>
<dbReference type="Pfam" id="PF26359">
    <property type="entry name" value="YwtC"/>
    <property type="match status" value="1"/>
</dbReference>
<dbReference type="RefSeq" id="WP_191813215.1">
    <property type="nucleotide sequence ID" value="NZ_JACSQT010000003.1"/>
</dbReference>
<accession>A0ABR8QNW1</accession>
<evidence type="ECO:0000313" key="2">
    <source>
        <dbReference type="Proteomes" id="UP000657931"/>
    </source>
</evidence>
<dbReference type="EMBL" id="JACSQT010000003">
    <property type="protein sequence ID" value="MBD7937216.1"/>
    <property type="molecule type" value="Genomic_DNA"/>
</dbReference>
<dbReference type="InterPro" id="IPR058890">
    <property type="entry name" value="YwtC-like"/>
</dbReference>
<proteinExistence type="predicted"/>
<organism evidence="1 2">
    <name type="scientific">Cytobacillus stercorigallinarum</name>
    <dbReference type="NCBI Taxonomy" id="2762240"/>
    <lineage>
        <taxon>Bacteria</taxon>
        <taxon>Bacillati</taxon>
        <taxon>Bacillota</taxon>
        <taxon>Bacilli</taxon>
        <taxon>Bacillales</taxon>
        <taxon>Bacillaceae</taxon>
        <taxon>Cytobacillus</taxon>
    </lineage>
</organism>
<protein>
    <submittedName>
        <fullName evidence="1">Uncharacterized protein</fullName>
    </submittedName>
</protein>
<keyword evidence="2" id="KW-1185">Reference proteome</keyword>
<gene>
    <name evidence="1" type="ORF">H9655_09245</name>
</gene>
<name>A0ABR8QNW1_9BACI</name>